<dbReference type="EMBL" id="CAKMRJ010000002">
    <property type="protein sequence ID" value="CAH1416992.1"/>
    <property type="molecule type" value="Genomic_DNA"/>
</dbReference>
<gene>
    <name evidence="1" type="ORF">LVIROSA_LOCUS4716</name>
</gene>
<evidence type="ECO:0000313" key="1">
    <source>
        <dbReference type="EMBL" id="CAH1416992.1"/>
    </source>
</evidence>
<accession>A0AAU9LRL0</accession>
<keyword evidence="2" id="KW-1185">Reference proteome</keyword>
<dbReference type="Proteomes" id="UP001157418">
    <property type="component" value="Unassembled WGS sequence"/>
</dbReference>
<name>A0AAU9LRL0_9ASTR</name>
<protein>
    <submittedName>
        <fullName evidence="1">Uncharacterized protein</fullName>
    </submittedName>
</protein>
<proteinExistence type="predicted"/>
<evidence type="ECO:0000313" key="2">
    <source>
        <dbReference type="Proteomes" id="UP001157418"/>
    </source>
</evidence>
<reference evidence="1 2" key="1">
    <citation type="submission" date="2022-01" db="EMBL/GenBank/DDBJ databases">
        <authorList>
            <person name="Xiong W."/>
            <person name="Schranz E."/>
        </authorList>
    </citation>
    <scope>NUCLEOTIDE SEQUENCE [LARGE SCALE GENOMIC DNA]</scope>
</reference>
<organism evidence="1 2">
    <name type="scientific">Lactuca virosa</name>
    <dbReference type="NCBI Taxonomy" id="75947"/>
    <lineage>
        <taxon>Eukaryota</taxon>
        <taxon>Viridiplantae</taxon>
        <taxon>Streptophyta</taxon>
        <taxon>Embryophyta</taxon>
        <taxon>Tracheophyta</taxon>
        <taxon>Spermatophyta</taxon>
        <taxon>Magnoliopsida</taxon>
        <taxon>eudicotyledons</taxon>
        <taxon>Gunneridae</taxon>
        <taxon>Pentapetalae</taxon>
        <taxon>asterids</taxon>
        <taxon>campanulids</taxon>
        <taxon>Asterales</taxon>
        <taxon>Asteraceae</taxon>
        <taxon>Cichorioideae</taxon>
        <taxon>Cichorieae</taxon>
        <taxon>Lactucinae</taxon>
        <taxon>Lactuca</taxon>
    </lineage>
</organism>
<dbReference type="AlphaFoldDB" id="A0AAU9LRL0"/>
<sequence>MLISVLFIQEAIKGLVSEFKAPKSDEPNSPKDQFQWLYTNGLLAEYEQIVGGPSRHTSLNLREIDGVDSKNDEDEVTLYSTKINKPNKVEIQNPGAFTPNPKIRMLTSWEPTILATINIPMKSQSYETSIRSCNDATPGWSEASRSRADVVSGGNHPPLLLFVSVCYRLLLHESVVACCRSLPHCRGHEPPKEHRDSSAALLRAVIAPPLLHLLPVKRVKRRKEAEDVGRSWNVAVTSRNLPLLRFIAATPPLPL</sequence>
<comment type="caution">
    <text evidence="1">The sequence shown here is derived from an EMBL/GenBank/DDBJ whole genome shotgun (WGS) entry which is preliminary data.</text>
</comment>